<dbReference type="GO" id="GO:0061733">
    <property type="term" value="F:protein-lysine-acetyltransferase activity"/>
    <property type="evidence" value="ECO:0007669"/>
    <property type="project" value="TreeGrafter"/>
</dbReference>
<dbReference type="InterPro" id="IPR016181">
    <property type="entry name" value="Acyl_CoA_acyltransferase"/>
</dbReference>
<feature type="compositionally biased region" description="Pro residues" evidence="10">
    <location>
        <begin position="99"/>
        <end position="109"/>
    </location>
</feature>
<dbReference type="PANTHER" id="PTHR45884:SF2">
    <property type="entry name" value="N-ACETYLTRANSFERASE ECO"/>
    <property type="match status" value="1"/>
</dbReference>
<feature type="compositionally biased region" description="Polar residues" evidence="10">
    <location>
        <begin position="59"/>
        <end position="72"/>
    </location>
</feature>
<name>A0A2J6PYS7_9HELO</name>
<keyword evidence="14" id="KW-1185">Reference proteome</keyword>
<comment type="subcellular location">
    <subcellularLocation>
        <location evidence="1">Nucleus</location>
    </subcellularLocation>
</comment>
<keyword evidence="7" id="KW-0539">Nucleus</keyword>
<dbReference type="Proteomes" id="UP000235672">
    <property type="component" value="Unassembled WGS sequence"/>
</dbReference>
<dbReference type="GO" id="GO:0007064">
    <property type="term" value="P:mitotic sister chromatid cohesion"/>
    <property type="evidence" value="ECO:0007669"/>
    <property type="project" value="TreeGrafter"/>
</dbReference>
<evidence type="ECO:0000256" key="6">
    <source>
        <dbReference type="ARBA" id="ARBA00022833"/>
    </source>
</evidence>
<evidence type="ECO:0000313" key="13">
    <source>
        <dbReference type="EMBL" id="PMD19187.1"/>
    </source>
</evidence>
<keyword evidence="5" id="KW-0863">Zinc-finger</keyword>
<accession>A0A2J6PYS7</accession>
<feature type="compositionally biased region" description="Polar residues" evidence="10">
    <location>
        <begin position="81"/>
        <end position="90"/>
    </location>
</feature>
<dbReference type="GO" id="GO:0000785">
    <property type="term" value="C:chromatin"/>
    <property type="evidence" value="ECO:0007669"/>
    <property type="project" value="TreeGrafter"/>
</dbReference>
<evidence type="ECO:0000256" key="2">
    <source>
        <dbReference type="ARBA" id="ARBA00005816"/>
    </source>
</evidence>
<feature type="region of interest" description="Disordered" evidence="10">
    <location>
        <begin position="1"/>
        <end position="110"/>
    </location>
</feature>
<feature type="domain" description="N-acetyltransferase ESCO zinc-finger" evidence="11">
    <location>
        <begin position="200"/>
        <end position="239"/>
    </location>
</feature>
<feature type="compositionally biased region" description="Basic and acidic residues" evidence="10">
    <location>
        <begin position="22"/>
        <end position="38"/>
    </location>
</feature>
<evidence type="ECO:0000259" key="12">
    <source>
        <dbReference type="Pfam" id="PF13880"/>
    </source>
</evidence>
<proteinExistence type="inferred from homology"/>
<feature type="region of interest" description="Disordered" evidence="10">
    <location>
        <begin position="136"/>
        <end position="200"/>
    </location>
</feature>
<comment type="similarity">
    <text evidence="2">Belongs to the acetyltransferase family. ECO subfamily.</text>
</comment>
<dbReference type="EMBL" id="KZ613490">
    <property type="protein sequence ID" value="PMD19187.1"/>
    <property type="molecule type" value="Genomic_DNA"/>
</dbReference>
<evidence type="ECO:0000256" key="9">
    <source>
        <dbReference type="ARBA" id="ARBA00023315"/>
    </source>
</evidence>
<organism evidence="13 14">
    <name type="scientific">Hyaloscypha hepaticicola</name>
    <dbReference type="NCBI Taxonomy" id="2082293"/>
    <lineage>
        <taxon>Eukaryota</taxon>
        <taxon>Fungi</taxon>
        <taxon>Dikarya</taxon>
        <taxon>Ascomycota</taxon>
        <taxon>Pezizomycotina</taxon>
        <taxon>Leotiomycetes</taxon>
        <taxon>Helotiales</taxon>
        <taxon>Hyaloscyphaceae</taxon>
        <taxon>Hyaloscypha</taxon>
    </lineage>
</organism>
<dbReference type="InterPro" id="IPR028005">
    <property type="entry name" value="AcTrfase_ESCO_Znf_dom"/>
</dbReference>
<dbReference type="GO" id="GO:0008270">
    <property type="term" value="F:zinc ion binding"/>
    <property type="evidence" value="ECO:0007669"/>
    <property type="project" value="UniProtKB-KW"/>
</dbReference>
<dbReference type="PANTHER" id="PTHR45884">
    <property type="entry name" value="N-ACETYLTRANSFERASE ECO"/>
    <property type="match status" value="1"/>
</dbReference>
<keyword evidence="6" id="KW-0862">Zinc</keyword>
<evidence type="ECO:0000256" key="8">
    <source>
        <dbReference type="ARBA" id="ARBA00023306"/>
    </source>
</evidence>
<dbReference type="Pfam" id="PF13880">
    <property type="entry name" value="Acetyltransf_13"/>
    <property type="match status" value="1"/>
</dbReference>
<feature type="compositionally biased region" description="Low complexity" evidence="10">
    <location>
        <begin position="163"/>
        <end position="197"/>
    </location>
</feature>
<keyword evidence="9" id="KW-0012">Acyltransferase</keyword>
<dbReference type="SUPFAM" id="SSF55729">
    <property type="entry name" value="Acyl-CoA N-acyltransferases (Nat)"/>
    <property type="match status" value="1"/>
</dbReference>
<evidence type="ECO:0000256" key="5">
    <source>
        <dbReference type="ARBA" id="ARBA00022771"/>
    </source>
</evidence>
<evidence type="ECO:0000313" key="14">
    <source>
        <dbReference type="Proteomes" id="UP000235672"/>
    </source>
</evidence>
<sequence length="470" mass="52165">MAPSSGTGRASSLKTYSKRVSHSTEEPPSKKQRSEKPRVLKPPPLPKGGTIQSFFKPLQPSSSRANSRTPHLSSEPFHGTSFATTRSSQLSSDFSEPTSTPPSSPPPQSEPIIALAQKALMRPKRRLTTRPILPPIINMSSQDAPDYCKGGGEGFDWSADLHSSPSSSISPAESAKQTSQPTISSSSSTAAGSNTKTLHQTQLDIGGRAHAPYTRCKECMMMYNPTNAEDKRRHDRYHSGFTAHRQPSIVPDGVNVMDKYVDEAHHLIRVIDHRASAALKEHAEQALKATEPDLGGVGEPSSWVWKKIPNPQDQHDPNLVPAYKVYLYLINLKVVGVLLAHRIARGGYYYYGDLKYDDDGEIPDEAIEDSREKQEFVYEDHIYKTYMCIDRIWVRKDMRRKGYATELVNIARRSFIPGMCLGETHFAFSRPTAMGRTFAEGYTGWGSDGGYLTDFDEAEQTVKDGKLVFA</sequence>
<dbReference type="OrthoDB" id="428854at2759"/>
<keyword evidence="8" id="KW-0131">Cell cycle</keyword>
<dbReference type="AlphaFoldDB" id="A0A2J6PYS7"/>
<dbReference type="Pfam" id="PF13878">
    <property type="entry name" value="zf-C2H2_3"/>
    <property type="match status" value="1"/>
</dbReference>
<gene>
    <name evidence="13" type="ORF">NA56DRAFT_647276</name>
</gene>
<dbReference type="InterPro" id="IPR028009">
    <property type="entry name" value="ESCO_Acetyltransf_dom"/>
</dbReference>
<feature type="domain" description="N-acetyltransferase ESCO acetyl-transferase" evidence="12">
    <location>
        <begin position="384"/>
        <end position="444"/>
    </location>
</feature>
<evidence type="ECO:0000256" key="7">
    <source>
        <dbReference type="ARBA" id="ARBA00023242"/>
    </source>
</evidence>
<reference evidence="13 14" key="1">
    <citation type="submission" date="2016-05" db="EMBL/GenBank/DDBJ databases">
        <title>A degradative enzymes factory behind the ericoid mycorrhizal symbiosis.</title>
        <authorList>
            <consortium name="DOE Joint Genome Institute"/>
            <person name="Martino E."/>
            <person name="Morin E."/>
            <person name="Grelet G."/>
            <person name="Kuo A."/>
            <person name="Kohler A."/>
            <person name="Daghino S."/>
            <person name="Barry K."/>
            <person name="Choi C."/>
            <person name="Cichocki N."/>
            <person name="Clum A."/>
            <person name="Copeland A."/>
            <person name="Hainaut M."/>
            <person name="Haridas S."/>
            <person name="Labutti K."/>
            <person name="Lindquist E."/>
            <person name="Lipzen A."/>
            <person name="Khouja H.-R."/>
            <person name="Murat C."/>
            <person name="Ohm R."/>
            <person name="Olson A."/>
            <person name="Spatafora J."/>
            <person name="Veneault-Fourrey C."/>
            <person name="Henrissat B."/>
            <person name="Grigoriev I."/>
            <person name="Martin F."/>
            <person name="Perotto S."/>
        </authorList>
    </citation>
    <scope>NUCLEOTIDE SEQUENCE [LARGE SCALE GENOMIC DNA]</scope>
    <source>
        <strain evidence="13 14">UAMH 7357</strain>
    </source>
</reference>
<protein>
    <submittedName>
        <fullName evidence="13">Uncharacterized protein</fullName>
    </submittedName>
</protein>
<evidence type="ECO:0000256" key="4">
    <source>
        <dbReference type="ARBA" id="ARBA00022723"/>
    </source>
</evidence>
<keyword evidence="3" id="KW-0808">Transferase</keyword>
<evidence type="ECO:0000256" key="1">
    <source>
        <dbReference type="ARBA" id="ARBA00004123"/>
    </source>
</evidence>
<evidence type="ECO:0000256" key="10">
    <source>
        <dbReference type="SAM" id="MobiDB-lite"/>
    </source>
</evidence>
<keyword evidence="4" id="KW-0479">Metal-binding</keyword>
<evidence type="ECO:0000259" key="11">
    <source>
        <dbReference type="Pfam" id="PF13878"/>
    </source>
</evidence>
<dbReference type="STRING" id="1745343.A0A2J6PYS7"/>
<feature type="compositionally biased region" description="Polar residues" evidence="10">
    <location>
        <begin position="1"/>
        <end position="15"/>
    </location>
</feature>
<dbReference type="GO" id="GO:0005634">
    <property type="term" value="C:nucleus"/>
    <property type="evidence" value="ECO:0007669"/>
    <property type="project" value="UniProtKB-SubCell"/>
</dbReference>
<evidence type="ECO:0000256" key="3">
    <source>
        <dbReference type="ARBA" id="ARBA00022679"/>
    </source>
</evidence>